<keyword evidence="1" id="KW-0472">Membrane</keyword>
<keyword evidence="1" id="KW-0812">Transmembrane</keyword>
<accession>A0A1R1B3B1</accession>
<dbReference type="Proteomes" id="UP000187074">
    <property type="component" value="Unassembled WGS sequence"/>
</dbReference>
<gene>
    <name evidence="2" type="ORF">BK123_10365</name>
</gene>
<name>A0A1R1B3B1_PAELA</name>
<sequence length="63" mass="6823">METATLIVAITALALMLILFIGNIINNGLSAVFNLNIRAKKYAVVLLIIYAVSISGFALLTQW</sequence>
<organism evidence="2 3">
    <name type="scientific">Paenibacillus lautus</name>
    <name type="common">Bacillus lautus</name>
    <dbReference type="NCBI Taxonomy" id="1401"/>
    <lineage>
        <taxon>Bacteria</taxon>
        <taxon>Bacillati</taxon>
        <taxon>Bacillota</taxon>
        <taxon>Bacilli</taxon>
        <taxon>Bacillales</taxon>
        <taxon>Paenibacillaceae</taxon>
        <taxon>Paenibacillus</taxon>
    </lineage>
</organism>
<comment type="caution">
    <text evidence="2">The sequence shown here is derived from an EMBL/GenBank/DDBJ whole genome shotgun (WGS) entry which is preliminary data.</text>
</comment>
<evidence type="ECO:0000256" key="1">
    <source>
        <dbReference type="SAM" id="Phobius"/>
    </source>
</evidence>
<dbReference type="EMBL" id="MRTF01000003">
    <property type="protein sequence ID" value="OME93650.1"/>
    <property type="molecule type" value="Genomic_DNA"/>
</dbReference>
<evidence type="ECO:0000313" key="3">
    <source>
        <dbReference type="Proteomes" id="UP000187074"/>
    </source>
</evidence>
<dbReference type="AlphaFoldDB" id="A0A1R1B3B1"/>
<proteinExistence type="predicted"/>
<keyword evidence="1" id="KW-1133">Transmembrane helix</keyword>
<dbReference type="RefSeq" id="WP_076322323.1">
    <property type="nucleotide sequence ID" value="NZ_MRTF01000003.1"/>
</dbReference>
<feature type="transmembrane region" description="Helical" evidence="1">
    <location>
        <begin position="41"/>
        <end position="60"/>
    </location>
</feature>
<protein>
    <submittedName>
        <fullName evidence="2">Uncharacterized protein</fullName>
    </submittedName>
</protein>
<feature type="transmembrane region" description="Helical" evidence="1">
    <location>
        <begin position="6"/>
        <end position="29"/>
    </location>
</feature>
<evidence type="ECO:0000313" key="2">
    <source>
        <dbReference type="EMBL" id="OME93650.1"/>
    </source>
</evidence>
<reference evidence="2 3" key="1">
    <citation type="submission" date="2016-11" db="EMBL/GenBank/DDBJ databases">
        <title>Paenibacillus species isolates.</title>
        <authorList>
            <person name="Beno S.M."/>
        </authorList>
    </citation>
    <scope>NUCLEOTIDE SEQUENCE [LARGE SCALE GENOMIC DNA]</scope>
    <source>
        <strain evidence="2 3">FSL F4-0100</strain>
    </source>
</reference>
<dbReference type="OrthoDB" id="2666735at2"/>